<protein>
    <submittedName>
        <fullName evidence="2">Uncharacterized protein</fullName>
    </submittedName>
</protein>
<evidence type="ECO:0000313" key="3">
    <source>
        <dbReference type="Proteomes" id="UP000224634"/>
    </source>
</evidence>
<comment type="caution">
    <text evidence="2">The sequence shown here is derived from an EMBL/GenBank/DDBJ whole genome shotgun (WGS) entry which is preliminary data.</text>
</comment>
<dbReference type="EMBL" id="PDNA01000270">
    <property type="protein sequence ID" value="PGG99460.1"/>
    <property type="molecule type" value="Genomic_DNA"/>
</dbReference>
<evidence type="ECO:0000313" key="2">
    <source>
        <dbReference type="EMBL" id="PGG99460.1"/>
    </source>
</evidence>
<feature type="compositionally biased region" description="Polar residues" evidence="1">
    <location>
        <begin position="341"/>
        <end position="354"/>
    </location>
</feature>
<proteinExistence type="predicted"/>
<feature type="region of interest" description="Disordered" evidence="1">
    <location>
        <begin position="283"/>
        <end position="362"/>
    </location>
</feature>
<organism evidence="2 3">
    <name type="scientific">Polytolypa hystricis (strain UAMH7299)</name>
    <dbReference type="NCBI Taxonomy" id="1447883"/>
    <lineage>
        <taxon>Eukaryota</taxon>
        <taxon>Fungi</taxon>
        <taxon>Dikarya</taxon>
        <taxon>Ascomycota</taxon>
        <taxon>Pezizomycotina</taxon>
        <taxon>Eurotiomycetes</taxon>
        <taxon>Eurotiomycetidae</taxon>
        <taxon>Onygenales</taxon>
        <taxon>Onygenales incertae sedis</taxon>
        <taxon>Polytolypa</taxon>
    </lineage>
</organism>
<dbReference type="Proteomes" id="UP000224634">
    <property type="component" value="Unassembled WGS sequence"/>
</dbReference>
<keyword evidence="3" id="KW-1185">Reference proteome</keyword>
<dbReference type="OrthoDB" id="4344093at2759"/>
<sequence length="436" mass="47565">MPAPPPVLASALLDAAKSRLQTGSGNDSSTAHAAEEWDLMKDLDEGVSSVTGRSVLSCGRVVGISGLRSSGKGGQENDIRALVYELSFYILTTALIKAPKKLRNDPRHSKACVIQYFDSRPLEKEDLVTAVQERLPSQPVEEIENLVDGLQMYRAFDFDEILEAVDKVSDTLYDLQQRREKTARVDISDNDDNTKSISTKQPAVVIDRASKGTENEEQEAPFLLILEGVDQSLEEVIRASDAVAGHARLIPLLRTLTILSRTYASFLTIVVVNFITLPRLSSNVGLTSGTEREGNNITTPHIDDHGDHQPSSSSSSSSSSSPRRREIAATSSTGTERKAYVTTQPGQQQHSTSGPRIPSLKHHNHPLVPLYSIFSTADTVTNRGEPLSSRHSSILVRSLEQGFDTHLLVSEVQGQAIVECVKDRVGGSVGRWCVME</sequence>
<feature type="compositionally biased region" description="Polar residues" evidence="1">
    <location>
        <begin position="283"/>
        <end position="299"/>
    </location>
</feature>
<feature type="compositionally biased region" description="Low complexity" evidence="1">
    <location>
        <begin position="311"/>
        <end position="321"/>
    </location>
</feature>
<evidence type="ECO:0000256" key="1">
    <source>
        <dbReference type="SAM" id="MobiDB-lite"/>
    </source>
</evidence>
<reference evidence="2 3" key="1">
    <citation type="submission" date="2017-10" db="EMBL/GenBank/DDBJ databases">
        <title>Comparative genomics in systemic dimorphic fungi from Ajellomycetaceae.</title>
        <authorList>
            <person name="Munoz J.F."/>
            <person name="Mcewen J.G."/>
            <person name="Clay O.K."/>
            <person name="Cuomo C.A."/>
        </authorList>
    </citation>
    <scope>NUCLEOTIDE SEQUENCE [LARGE SCALE GENOMIC DNA]</scope>
    <source>
        <strain evidence="2 3">UAMH7299</strain>
    </source>
</reference>
<gene>
    <name evidence="2" type="ORF">AJ80_09346</name>
</gene>
<accession>A0A2B7WSL3</accession>
<name>A0A2B7WSL3_POLH7</name>
<dbReference type="AlphaFoldDB" id="A0A2B7WSL3"/>